<organism evidence="2 3">
    <name type="scientific">Plantactinospora alkalitolerans</name>
    <dbReference type="NCBI Taxonomy" id="2789879"/>
    <lineage>
        <taxon>Bacteria</taxon>
        <taxon>Bacillati</taxon>
        <taxon>Actinomycetota</taxon>
        <taxon>Actinomycetes</taxon>
        <taxon>Micromonosporales</taxon>
        <taxon>Micromonosporaceae</taxon>
        <taxon>Plantactinospora</taxon>
    </lineage>
</organism>
<evidence type="ECO:0000259" key="1">
    <source>
        <dbReference type="Pfam" id="PF00550"/>
    </source>
</evidence>
<sequence length="88" mass="9765">MRDWPQEFEDVLLPHLPDHDATEPLDPDAPLGDAGLTSLAVVGLMVDLENAFDFEFEEDRVTADTFYSPQSLWTVVAEHRAADPLPTG</sequence>
<keyword evidence="3" id="KW-1185">Reference proteome</keyword>
<proteinExistence type="predicted"/>
<evidence type="ECO:0000313" key="3">
    <source>
        <dbReference type="Proteomes" id="UP000638560"/>
    </source>
</evidence>
<gene>
    <name evidence="2" type="ORF">I0C86_28195</name>
</gene>
<dbReference type="InterPro" id="IPR036736">
    <property type="entry name" value="ACP-like_sf"/>
</dbReference>
<dbReference type="Pfam" id="PF00550">
    <property type="entry name" value="PP-binding"/>
    <property type="match status" value="1"/>
</dbReference>
<evidence type="ECO:0000313" key="2">
    <source>
        <dbReference type="EMBL" id="MBF9132808.1"/>
    </source>
</evidence>
<protein>
    <submittedName>
        <fullName evidence="2">Acyl carrier protein</fullName>
    </submittedName>
</protein>
<dbReference type="Gene3D" id="1.10.1200.10">
    <property type="entry name" value="ACP-like"/>
    <property type="match status" value="1"/>
</dbReference>
<dbReference type="EMBL" id="JADPUN010000251">
    <property type="protein sequence ID" value="MBF9132808.1"/>
    <property type="molecule type" value="Genomic_DNA"/>
</dbReference>
<dbReference type="RefSeq" id="WP_196204332.1">
    <property type="nucleotide sequence ID" value="NZ_JADPUN010000251.1"/>
</dbReference>
<dbReference type="InterPro" id="IPR009081">
    <property type="entry name" value="PP-bd_ACP"/>
</dbReference>
<dbReference type="SUPFAM" id="SSF47336">
    <property type="entry name" value="ACP-like"/>
    <property type="match status" value="1"/>
</dbReference>
<feature type="domain" description="Carrier" evidence="1">
    <location>
        <begin position="22"/>
        <end position="61"/>
    </location>
</feature>
<reference evidence="2 3" key="1">
    <citation type="submission" date="2020-11" db="EMBL/GenBank/DDBJ databases">
        <title>A novel isolate from a Black sea contaminated sediment with potential to produce alkanes: Plantactinospora alkalitolerans sp. nov.</title>
        <authorList>
            <person name="Carro L."/>
            <person name="Veyisoglu A."/>
            <person name="Guven K."/>
            <person name="Schumann P."/>
            <person name="Klenk H.-P."/>
            <person name="Sahin N."/>
        </authorList>
    </citation>
    <scope>NUCLEOTIDE SEQUENCE [LARGE SCALE GENOMIC DNA]</scope>
    <source>
        <strain evidence="2 3">S1510</strain>
    </source>
</reference>
<name>A0ABS0H2W8_9ACTN</name>
<accession>A0ABS0H2W8</accession>
<comment type="caution">
    <text evidence="2">The sequence shown here is derived from an EMBL/GenBank/DDBJ whole genome shotgun (WGS) entry which is preliminary data.</text>
</comment>
<dbReference type="Proteomes" id="UP000638560">
    <property type="component" value="Unassembled WGS sequence"/>
</dbReference>